<evidence type="ECO:0000259" key="1">
    <source>
        <dbReference type="Pfam" id="PF04738"/>
    </source>
</evidence>
<dbReference type="Proteomes" id="UP001597343">
    <property type="component" value="Unassembled WGS sequence"/>
</dbReference>
<organism evidence="2 3">
    <name type="scientific">Tumebacillus lipolyticus</name>
    <dbReference type="NCBI Taxonomy" id="1280370"/>
    <lineage>
        <taxon>Bacteria</taxon>
        <taxon>Bacillati</taxon>
        <taxon>Bacillota</taxon>
        <taxon>Bacilli</taxon>
        <taxon>Bacillales</taxon>
        <taxon>Alicyclobacillaceae</taxon>
        <taxon>Tumebacillus</taxon>
    </lineage>
</organism>
<name>A0ABW5A0I0_9BACL</name>
<proteinExistence type="predicted"/>
<gene>
    <name evidence="2" type="ORF">ACFSOY_14380</name>
</gene>
<accession>A0ABW5A0I0</accession>
<keyword evidence="3" id="KW-1185">Reference proteome</keyword>
<reference evidence="3" key="1">
    <citation type="journal article" date="2019" name="Int. J. Syst. Evol. Microbiol.">
        <title>The Global Catalogue of Microorganisms (GCM) 10K type strain sequencing project: providing services to taxonomists for standard genome sequencing and annotation.</title>
        <authorList>
            <consortium name="The Broad Institute Genomics Platform"/>
            <consortium name="The Broad Institute Genome Sequencing Center for Infectious Disease"/>
            <person name="Wu L."/>
            <person name="Ma J."/>
        </authorList>
    </citation>
    <scope>NUCLEOTIDE SEQUENCE [LARGE SCALE GENOMIC DNA]</scope>
    <source>
        <strain evidence="3">CGMCC 1.13574</strain>
    </source>
</reference>
<sequence length="909" mass="104255">MNEMTTDTVSSRAGVETKLAPGFMLRVAGISFQSLLEWQAPETMDCLYQITEQTNWLSDHTQPLVNRIEAEVPNLVDDAVRNQLIKYKRDMFNGRFPKKRPAEFDRHIPNDLIVEMLAWESVYLSIRELEQEAQARYETELRQSRIQVQELAQDTNFLNGVVQTSQELYTKIKKYIETPVDEHTARLRKVEYALCTVLTRTGAKTSPFSSFTLVGQGEWGQAGDLQLASVQHYQSRLRINHTFVLRLFDGLLKRSEIRPLLTYRANRSSVVSNGQFRMMRRTDNPKRRPRVFRTSEAHVSLHYNPSIRTVLEKVQSAPGAMLSYQDLLQELGGFGQREAIEKFLGQLIDLQILEPTAEIPDQTPDLLAALQAWLASWPVAIAASVAKRLDQVQAAITAFESASVEERKDLLTRMTSLFEELYAEVGLEPDGTRFAMLLYEDAVLPEPTRLPADEWELMAQDLARLQQLSPLFDVKYRLQSKLAQVFRETYGEEGVCARATELIQPLVAVNQEFFRAMVPEELHADLGIANEVESVRVLNELKVEFGRMITERLLAGEEEVALTEADIESFTSRIPTSIMNRPMSHDFFVQLEKRADGRNLLVLNQAYHGFLTFFTRFLEYAEGDLVQELRAYLNSVFAGTGAFAEISGVYGFNANLREPLATHELVFADLPKTWADEQAPQQVRFQDLSWVYEKDTDRVVLHHPEVGTVQPAFLGTLIPLMLPGLVRMVTNLFTNSLLPLNFHSFYEHTLTDEVRQREVRVYPRIRHGQVVVSRRKWMVPRSQLIEREKKESECEFFTRVHKWRMELGLPSRVFVRFMPMTDAENPFAQMFESGDSEQANIDFTNFKPQYIDFESPLLVRLFGKIIADTTLGMKIEEMLPDADGMFFRERGRTYVSELTVELAKLGGRG</sequence>
<dbReference type="EMBL" id="JBHUIO010000009">
    <property type="protein sequence ID" value="MFD2171151.1"/>
    <property type="molecule type" value="Genomic_DNA"/>
</dbReference>
<comment type="caution">
    <text evidence="2">The sequence shown here is derived from an EMBL/GenBank/DDBJ whole genome shotgun (WGS) entry which is preliminary data.</text>
</comment>
<evidence type="ECO:0000313" key="2">
    <source>
        <dbReference type="EMBL" id="MFD2171151.1"/>
    </source>
</evidence>
<feature type="domain" description="Lantibiotic dehydratase N-terminal" evidence="1">
    <location>
        <begin position="154"/>
        <end position="815"/>
    </location>
</feature>
<dbReference type="RefSeq" id="WP_386047731.1">
    <property type="nucleotide sequence ID" value="NZ_JBHUIO010000009.1"/>
</dbReference>
<protein>
    <submittedName>
        <fullName evidence="2">Lantibiotic dehydratase</fullName>
    </submittedName>
</protein>
<evidence type="ECO:0000313" key="3">
    <source>
        <dbReference type="Proteomes" id="UP001597343"/>
    </source>
</evidence>
<dbReference type="InterPro" id="IPR006827">
    <property type="entry name" value="Lant_deHydtase_N"/>
</dbReference>
<dbReference type="Pfam" id="PF04738">
    <property type="entry name" value="Lant_dehydr_N"/>
    <property type="match status" value="1"/>
</dbReference>